<name>A0AAV9AIQ4_ACOGR</name>
<dbReference type="Proteomes" id="UP001179952">
    <property type="component" value="Unassembled WGS sequence"/>
</dbReference>
<accession>A0AAV9AIQ4</accession>
<evidence type="ECO:0000313" key="1">
    <source>
        <dbReference type="EMBL" id="KAK1263872.1"/>
    </source>
</evidence>
<reference evidence="1" key="1">
    <citation type="journal article" date="2023" name="Nat. Commun.">
        <title>Diploid and tetraploid genomes of Acorus and the evolution of monocots.</title>
        <authorList>
            <person name="Ma L."/>
            <person name="Liu K.W."/>
            <person name="Li Z."/>
            <person name="Hsiao Y.Y."/>
            <person name="Qi Y."/>
            <person name="Fu T."/>
            <person name="Tang G.D."/>
            <person name="Zhang D."/>
            <person name="Sun W.H."/>
            <person name="Liu D.K."/>
            <person name="Li Y."/>
            <person name="Chen G.Z."/>
            <person name="Liu X.D."/>
            <person name="Liao X.Y."/>
            <person name="Jiang Y.T."/>
            <person name="Yu X."/>
            <person name="Hao Y."/>
            <person name="Huang J."/>
            <person name="Zhao X.W."/>
            <person name="Ke S."/>
            <person name="Chen Y.Y."/>
            <person name="Wu W.L."/>
            <person name="Hsu J.L."/>
            <person name="Lin Y.F."/>
            <person name="Huang M.D."/>
            <person name="Li C.Y."/>
            <person name="Huang L."/>
            <person name="Wang Z.W."/>
            <person name="Zhao X."/>
            <person name="Zhong W.Y."/>
            <person name="Peng D.H."/>
            <person name="Ahmad S."/>
            <person name="Lan S."/>
            <person name="Zhang J.S."/>
            <person name="Tsai W.C."/>
            <person name="Van de Peer Y."/>
            <person name="Liu Z.J."/>
        </authorList>
    </citation>
    <scope>NUCLEOTIDE SEQUENCE</scope>
    <source>
        <strain evidence="1">SCP</strain>
    </source>
</reference>
<gene>
    <name evidence="1" type="ORF">QJS04_geneDACA008435</name>
</gene>
<proteinExistence type="predicted"/>
<dbReference type="EMBL" id="JAUJYN010000009">
    <property type="protein sequence ID" value="KAK1263872.1"/>
    <property type="molecule type" value="Genomic_DNA"/>
</dbReference>
<reference evidence="1" key="2">
    <citation type="submission" date="2023-06" db="EMBL/GenBank/DDBJ databases">
        <authorList>
            <person name="Ma L."/>
            <person name="Liu K.-W."/>
            <person name="Li Z."/>
            <person name="Hsiao Y.-Y."/>
            <person name="Qi Y."/>
            <person name="Fu T."/>
            <person name="Tang G."/>
            <person name="Zhang D."/>
            <person name="Sun W.-H."/>
            <person name="Liu D.-K."/>
            <person name="Li Y."/>
            <person name="Chen G.-Z."/>
            <person name="Liu X.-D."/>
            <person name="Liao X.-Y."/>
            <person name="Jiang Y.-T."/>
            <person name="Yu X."/>
            <person name="Hao Y."/>
            <person name="Huang J."/>
            <person name="Zhao X.-W."/>
            <person name="Ke S."/>
            <person name="Chen Y.-Y."/>
            <person name="Wu W.-L."/>
            <person name="Hsu J.-L."/>
            <person name="Lin Y.-F."/>
            <person name="Huang M.-D."/>
            <person name="Li C.-Y."/>
            <person name="Huang L."/>
            <person name="Wang Z.-W."/>
            <person name="Zhao X."/>
            <person name="Zhong W.-Y."/>
            <person name="Peng D.-H."/>
            <person name="Ahmad S."/>
            <person name="Lan S."/>
            <person name="Zhang J.-S."/>
            <person name="Tsai W.-C."/>
            <person name="Van De Peer Y."/>
            <person name="Liu Z.-J."/>
        </authorList>
    </citation>
    <scope>NUCLEOTIDE SEQUENCE</scope>
    <source>
        <strain evidence="1">SCP</strain>
        <tissue evidence="1">Leaves</tissue>
    </source>
</reference>
<organism evidence="1 2">
    <name type="scientific">Acorus gramineus</name>
    <name type="common">Dwarf sweet flag</name>
    <dbReference type="NCBI Taxonomy" id="55184"/>
    <lineage>
        <taxon>Eukaryota</taxon>
        <taxon>Viridiplantae</taxon>
        <taxon>Streptophyta</taxon>
        <taxon>Embryophyta</taxon>
        <taxon>Tracheophyta</taxon>
        <taxon>Spermatophyta</taxon>
        <taxon>Magnoliopsida</taxon>
        <taxon>Liliopsida</taxon>
        <taxon>Acoraceae</taxon>
        <taxon>Acorus</taxon>
    </lineage>
</organism>
<keyword evidence="2" id="KW-1185">Reference proteome</keyword>
<protein>
    <submittedName>
        <fullName evidence="1">Uncharacterized protein</fullName>
    </submittedName>
</protein>
<comment type="caution">
    <text evidence="1">The sequence shown here is derived from an EMBL/GenBank/DDBJ whole genome shotgun (WGS) entry which is preliminary data.</text>
</comment>
<evidence type="ECO:0000313" key="2">
    <source>
        <dbReference type="Proteomes" id="UP001179952"/>
    </source>
</evidence>
<sequence length="58" mass="6485">MWQVSGSGWGRLDRDSAVDSMLRLVDVGLSTFDMADICKKSFLLLLSSLFLSVIFIEN</sequence>
<dbReference type="AlphaFoldDB" id="A0AAV9AIQ4"/>